<dbReference type="GO" id="GO:0001786">
    <property type="term" value="F:phosphatidylserine binding"/>
    <property type="evidence" value="ECO:0007669"/>
    <property type="project" value="TreeGrafter"/>
</dbReference>
<feature type="compositionally biased region" description="Basic and acidic residues" evidence="1">
    <location>
        <begin position="26"/>
        <end position="57"/>
    </location>
</feature>
<dbReference type="SUPFAM" id="SSF49562">
    <property type="entry name" value="C2 domain (Calcium/lipid-binding domain, CaLB)"/>
    <property type="match status" value="1"/>
</dbReference>
<dbReference type="PANTHER" id="PTHR10024">
    <property type="entry name" value="SYNAPTOTAGMIN"/>
    <property type="match status" value="1"/>
</dbReference>
<dbReference type="GO" id="GO:0005509">
    <property type="term" value="F:calcium ion binding"/>
    <property type="evidence" value="ECO:0007669"/>
    <property type="project" value="TreeGrafter"/>
</dbReference>
<feature type="region of interest" description="Disordered" evidence="1">
    <location>
        <begin position="91"/>
        <end position="137"/>
    </location>
</feature>
<dbReference type="GO" id="GO:0030276">
    <property type="term" value="F:clathrin binding"/>
    <property type="evidence" value="ECO:0007669"/>
    <property type="project" value="TreeGrafter"/>
</dbReference>
<feature type="compositionally biased region" description="Basic and acidic residues" evidence="1">
    <location>
        <begin position="98"/>
        <end position="114"/>
    </location>
</feature>
<protein>
    <submittedName>
        <fullName evidence="3">C2 domain-containing protein</fullName>
    </submittedName>
</protein>
<dbReference type="GO" id="GO:0005544">
    <property type="term" value="F:calcium-dependent phospholipid binding"/>
    <property type="evidence" value="ECO:0007669"/>
    <property type="project" value="TreeGrafter"/>
</dbReference>
<dbReference type="GO" id="GO:0017156">
    <property type="term" value="P:calcium-ion regulated exocytosis"/>
    <property type="evidence" value="ECO:0007669"/>
    <property type="project" value="TreeGrafter"/>
</dbReference>
<dbReference type="WBParaSite" id="Gr19_v10_g17452.t1">
    <property type="protein sequence ID" value="Gr19_v10_g17452.t1"/>
    <property type="gene ID" value="Gr19_v10_g17452"/>
</dbReference>
<reference evidence="3" key="1">
    <citation type="submission" date="2022-11" db="UniProtKB">
        <authorList>
            <consortium name="WormBaseParasite"/>
        </authorList>
    </citation>
    <scope>IDENTIFICATION</scope>
</reference>
<evidence type="ECO:0000313" key="2">
    <source>
        <dbReference type="Proteomes" id="UP000887572"/>
    </source>
</evidence>
<feature type="region of interest" description="Disordered" evidence="1">
    <location>
        <begin position="26"/>
        <end position="73"/>
    </location>
</feature>
<evidence type="ECO:0000256" key="1">
    <source>
        <dbReference type="SAM" id="MobiDB-lite"/>
    </source>
</evidence>
<evidence type="ECO:0000313" key="3">
    <source>
        <dbReference type="WBParaSite" id="Gr19_v10_g17452.t1"/>
    </source>
</evidence>
<sequence>MLDFTNCWSAFVSLRWLRRFWRNKTPEGKDNRLTEGEEERRKGEKMVGGLKKTEERQTAAIASRDPKKGQRHYSLRRHNCASALDGTSNCVPSPISPHIEEATKGSGSKRKDDPPNASPTSAEGRLRPSSQSARPCSSLVDGFCPGRPFARIRLFVQYSQQKKLLIITLNELAQNVDDDLWSMDCSKESLQVRLALLSDCPTPKVQKFRSAFVPSDPFPLLAVQFGQTFAFDVPPGQLAESVVRLKLYRKSRQKRADCAGIAFLRNYLVDVEAKKAQNHFLQFCRILEPMGGPAKGSLSLFPSLLSLHPHHHHNQLQPQSSKCSPSPSPDLRLPPHCSPSPSTYQRTSLGPSFISPLYPSAIYNDGSSPTPSRRSSTVDESGRFCSLPHADGQKPEVLVSLCFFEDQNRLAIGVDKVALRGQAQRENGPETEVFVRITSISLQGTETEKHKSASVKMAPEMTLNTQTVFSLCQPAIDTTQILVQLFASQHGVFLRRKLRLIGSLALGGGRCSSSSDAREHWRQMLQGKGTTVDKWHILETEPSGK</sequence>
<dbReference type="AlphaFoldDB" id="A0A914HHN2"/>
<dbReference type="Proteomes" id="UP000887572">
    <property type="component" value="Unplaced"/>
</dbReference>
<keyword evidence="2" id="KW-1185">Reference proteome</keyword>
<name>A0A914HHN2_GLORO</name>
<dbReference type="GO" id="GO:0005886">
    <property type="term" value="C:plasma membrane"/>
    <property type="evidence" value="ECO:0007669"/>
    <property type="project" value="TreeGrafter"/>
</dbReference>
<proteinExistence type="predicted"/>
<feature type="region of interest" description="Disordered" evidence="1">
    <location>
        <begin position="311"/>
        <end position="346"/>
    </location>
</feature>
<dbReference type="GO" id="GO:0070382">
    <property type="term" value="C:exocytic vesicle"/>
    <property type="evidence" value="ECO:0007669"/>
    <property type="project" value="TreeGrafter"/>
</dbReference>
<accession>A0A914HHN2</accession>
<dbReference type="InterPro" id="IPR035892">
    <property type="entry name" value="C2_domain_sf"/>
</dbReference>
<dbReference type="GO" id="GO:0000149">
    <property type="term" value="F:SNARE binding"/>
    <property type="evidence" value="ECO:0007669"/>
    <property type="project" value="TreeGrafter"/>
</dbReference>
<dbReference type="Gene3D" id="2.60.40.150">
    <property type="entry name" value="C2 domain"/>
    <property type="match status" value="2"/>
</dbReference>
<organism evidence="2 3">
    <name type="scientific">Globodera rostochiensis</name>
    <name type="common">Golden nematode worm</name>
    <name type="synonym">Heterodera rostochiensis</name>
    <dbReference type="NCBI Taxonomy" id="31243"/>
    <lineage>
        <taxon>Eukaryota</taxon>
        <taxon>Metazoa</taxon>
        <taxon>Ecdysozoa</taxon>
        <taxon>Nematoda</taxon>
        <taxon>Chromadorea</taxon>
        <taxon>Rhabditida</taxon>
        <taxon>Tylenchina</taxon>
        <taxon>Tylenchomorpha</taxon>
        <taxon>Tylenchoidea</taxon>
        <taxon>Heteroderidae</taxon>
        <taxon>Heteroderinae</taxon>
        <taxon>Globodera</taxon>
    </lineage>
</organism>
<feature type="compositionally biased region" description="Low complexity" evidence="1">
    <location>
        <begin position="315"/>
        <end position="325"/>
    </location>
</feature>